<protein>
    <submittedName>
        <fullName evidence="9">Uu.00g073650.m01.CDS01</fullName>
    </submittedName>
</protein>
<dbReference type="PANTHER" id="PTHR11804">
    <property type="entry name" value="PROTEASE M3 THIMET OLIGOPEPTIDASE-RELATED"/>
    <property type="match status" value="1"/>
</dbReference>
<dbReference type="InterPro" id="IPR024077">
    <property type="entry name" value="Neurolysin/TOP_dom2"/>
</dbReference>
<keyword evidence="6 7" id="KW-0482">Metalloprotease</keyword>
<accession>A0AAI8VVY0</accession>
<keyword evidence="10" id="KW-1185">Reference proteome</keyword>
<evidence type="ECO:0000256" key="2">
    <source>
        <dbReference type="ARBA" id="ARBA00022670"/>
    </source>
</evidence>
<evidence type="ECO:0000256" key="7">
    <source>
        <dbReference type="RuleBase" id="RU003435"/>
    </source>
</evidence>
<dbReference type="Proteomes" id="UP001295740">
    <property type="component" value="Unassembled WGS sequence"/>
</dbReference>
<dbReference type="GO" id="GO:0004222">
    <property type="term" value="F:metalloendopeptidase activity"/>
    <property type="evidence" value="ECO:0007669"/>
    <property type="project" value="InterPro"/>
</dbReference>
<feature type="domain" description="Peptidase M3A/M3B catalytic" evidence="8">
    <location>
        <begin position="210"/>
        <end position="657"/>
    </location>
</feature>
<name>A0AAI8VVY0_9PEZI</name>
<dbReference type="InterPro" id="IPR045090">
    <property type="entry name" value="Pept_M3A_M3B"/>
</dbReference>
<keyword evidence="5 7" id="KW-0862">Zinc</keyword>
<evidence type="ECO:0000256" key="1">
    <source>
        <dbReference type="ARBA" id="ARBA00006040"/>
    </source>
</evidence>
<dbReference type="GO" id="GO:0006518">
    <property type="term" value="P:peptide metabolic process"/>
    <property type="evidence" value="ECO:0007669"/>
    <property type="project" value="TreeGrafter"/>
</dbReference>
<sequence length="678" mass="78225">MAASAKRKGSTQLLPNCKISEESFLREVDTICAEYHTAMENIVANTSPGDARFENVVRPMERIYNEELLLLYTVHFLRDHVFRSDLNSAIEKAQALLTAASGIRHGDERYMTLVESAIDKGEDLDPEDAKLLKYWGPNPWDQPPDWDEDRWQTIWERVYELGSKCTRNIDNDKDRGVWFTHEELSGMPDEFISTLARGEGEFQGRLRCPENISSFGEMITLRQKIAQLADRESFGAYMLESKMAGTPNRVLEFLDDIRDHARPRYKAYADKLLSAKEVDLQKRNVPSDGKIYRWDIEFCHALYRKRRWDVYEREVSEYFPVLPTISSILALVGGVFGFEFLEISTDEDRARLSPTGSAEDVVWDEDVLLYSVWDPEEDRFRGYLYLDLFSHSHPCYHNLQSTCELEGRHRHLLVGAINWCLTKPKDDKPALMTYTELIGVAHELGHALHDIALEYKYARYNAECSWDILELPSLLLEYWCWDPSVLKRLSSHYVTNRPMPNDMIHELVSRKPELILNGLMRRDLPFSYFDARVHGSADSLKGVSYAELFHQVERDLQRGSGVELPDITSDEDHPYTTYEHIMGLGYETNSYSYTWCMVFASDVFFSKFQQNVFDGKEGRRFRHMVLEKLVGLDDEMTILREYLGREPSAAAFHAEMGSVTVEELDASQDSAVAGKCSL</sequence>
<evidence type="ECO:0000313" key="10">
    <source>
        <dbReference type="Proteomes" id="UP001295740"/>
    </source>
</evidence>
<comment type="similarity">
    <text evidence="1 7">Belongs to the peptidase M3 family.</text>
</comment>
<dbReference type="Pfam" id="PF01432">
    <property type="entry name" value="Peptidase_M3"/>
    <property type="match status" value="1"/>
</dbReference>
<organism evidence="9 10">
    <name type="scientific">Anthostomella pinea</name>
    <dbReference type="NCBI Taxonomy" id="933095"/>
    <lineage>
        <taxon>Eukaryota</taxon>
        <taxon>Fungi</taxon>
        <taxon>Dikarya</taxon>
        <taxon>Ascomycota</taxon>
        <taxon>Pezizomycotina</taxon>
        <taxon>Sordariomycetes</taxon>
        <taxon>Xylariomycetidae</taxon>
        <taxon>Xylariales</taxon>
        <taxon>Xylariaceae</taxon>
        <taxon>Anthostomella</taxon>
    </lineage>
</organism>
<dbReference type="Gene3D" id="1.10.1370.40">
    <property type="match status" value="1"/>
</dbReference>
<dbReference type="EMBL" id="CAUWAG010000018">
    <property type="protein sequence ID" value="CAJ2511740.1"/>
    <property type="molecule type" value="Genomic_DNA"/>
</dbReference>
<dbReference type="AlphaFoldDB" id="A0AAI8VVY0"/>
<dbReference type="Gene3D" id="3.40.390.10">
    <property type="entry name" value="Collagenase (Catalytic Domain)"/>
    <property type="match status" value="1"/>
</dbReference>
<comment type="cofactor">
    <cofactor evidence="7">
        <name>Zn(2+)</name>
        <dbReference type="ChEBI" id="CHEBI:29105"/>
    </cofactor>
    <text evidence="7">Binds 1 zinc ion.</text>
</comment>
<proteinExistence type="inferred from homology"/>
<dbReference type="GO" id="GO:0046872">
    <property type="term" value="F:metal ion binding"/>
    <property type="evidence" value="ECO:0007669"/>
    <property type="project" value="UniProtKB-UniRule"/>
</dbReference>
<keyword evidence="4 7" id="KW-0378">Hydrolase</keyword>
<dbReference type="InterPro" id="IPR024079">
    <property type="entry name" value="MetalloPept_cat_dom_sf"/>
</dbReference>
<dbReference type="InterPro" id="IPR001567">
    <property type="entry name" value="Pept_M3A_M3B_dom"/>
</dbReference>
<evidence type="ECO:0000259" key="8">
    <source>
        <dbReference type="Pfam" id="PF01432"/>
    </source>
</evidence>
<keyword evidence="2 7" id="KW-0645">Protease</keyword>
<reference evidence="9" key="1">
    <citation type="submission" date="2023-10" db="EMBL/GenBank/DDBJ databases">
        <authorList>
            <person name="Hackl T."/>
        </authorList>
    </citation>
    <scope>NUCLEOTIDE SEQUENCE</scope>
</reference>
<evidence type="ECO:0000313" key="9">
    <source>
        <dbReference type="EMBL" id="CAJ2511740.1"/>
    </source>
</evidence>
<gene>
    <name evidence="9" type="ORF">KHLLAP_LOCUS12208</name>
</gene>
<evidence type="ECO:0000256" key="3">
    <source>
        <dbReference type="ARBA" id="ARBA00022723"/>
    </source>
</evidence>
<evidence type="ECO:0000256" key="4">
    <source>
        <dbReference type="ARBA" id="ARBA00022801"/>
    </source>
</evidence>
<comment type="caution">
    <text evidence="9">The sequence shown here is derived from an EMBL/GenBank/DDBJ whole genome shotgun (WGS) entry which is preliminary data.</text>
</comment>
<dbReference type="PANTHER" id="PTHR11804:SF84">
    <property type="entry name" value="SACCHAROLYSIN"/>
    <property type="match status" value="1"/>
</dbReference>
<evidence type="ECO:0000256" key="6">
    <source>
        <dbReference type="ARBA" id="ARBA00023049"/>
    </source>
</evidence>
<dbReference type="Gene3D" id="1.10.1370.10">
    <property type="entry name" value="Neurolysin, domain 3"/>
    <property type="match status" value="1"/>
</dbReference>
<evidence type="ECO:0000256" key="5">
    <source>
        <dbReference type="ARBA" id="ARBA00022833"/>
    </source>
</evidence>
<dbReference type="GO" id="GO:0006508">
    <property type="term" value="P:proteolysis"/>
    <property type="evidence" value="ECO:0007669"/>
    <property type="project" value="UniProtKB-KW"/>
</dbReference>
<dbReference type="SUPFAM" id="SSF55486">
    <property type="entry name" value="Metalloproteases ('zincins'), catalytic domain"/>
    <property type="match status" value="1"/>
</dbReference>
<keyword evidence="3 7" id="KW-0479">Metal-binding</keyword>